<dbReference type="AlphaFoldDB" id="A0A9Q9HAH3"/>
<dbReference type="PANTHER" id="PTHR36302">
    <property type="entry name" value="BLR7088 PROTEIN"/>
    <property type="match status" value="1"/>
</dbReference>
<organism evidence="2 3">
    <name type="scientific">Aliiroseovarius crassostreae</name>
    <dbReference type="NCBI Taxonomy" id="154981"/>
    <lineage>
        <taxon>Bacteria</taxon>
        <taxon>Pseudomonadati</taxon>
        <taxon>Pseudomonadota</taxon>
        <taxon>Alphaproteobacteria</taxon>
        <taxon>Rhodobacterales</taxon>
        <taxon>Paracoccaceae</taxon>
        <taxon>Aliiroseovarius</taxon>
    </lineage>
</organism>
<dbReference type="Proteomes" id="UP001057991">
    <property type="component" value="Chromosome"/>
</dbReference>
<dbReference type="SUPFAM" id="SSF110087">
    <property type="entry name" value="DR1885-like metal-binding protein"/>
    <property type="match status" value="1"/>
</dbReference>
<dbReference type="Pfam" id="PF04314">
    <property type="entry name" value="PCuAC"/>
    <property type="match status" value="1"/>
</dbReference>
<name>A0A9Q9HAH3_9RHOB</name>
<dbReference type="InterPro" id="IPR058248">
    <property type="entry name" value="Lxx211020-like"/>
</dbReference>
<dbReference type="RefSeq" id="WP_259784631.1">
    <property type="nucleotide sequence ID" value="NZ_CP080774.1"/>
</dbReference>
<feature type="signal peptide" evidence="1">
    <location>
        <begin position="1"/>
        <end position="22"/>
    </location>
</feature>
<evidence type="ECO:0000256" key="1">
    <source>
        <dbReference type="SAM" id="SignalP"/>
    </source>
</evidence>
<reference evidence="2" key="1">
    <citation type="submission" date="2021-08" db="EMBL/GenBank/DDBJ databases">
        <authorList>
            <person name="Nwanade C."/>
            <person name="Wang M."/>
            <person name="Masoudi A."/>
            <person name="Yu Z."/>
            <person name="Liu J."/>
        </authorList>
    </citation>
    <scope>NUCLEOTIDE SEQUENCE</scope>
    <source>
        <strain evidence="2">S056</strain>
    </source>
</reference>
<evidence type="ECO:0000313" key="3">
    <source>
        <dbReference type="Proteomes" id="UP001057991"/>
    </source>
</evidence>
<feature type="chain" id="PRO_5040219160" evidence="1">
    <location>
        <begin position="23"/>
        <end position="179"/>
    </location>
</feature>
<dbReference type="EMBL" id="CP080776">
    <property type="protein sequence ID" value="UWP94767.1"/>
    <property type="molecule type" value="Genomic_DNA"/>
</dbReference>
<sequence length="179" mass="18825">MSKLKTLLAAGACALVTLPAFADSKIMVQDAYARAAGMSAKAGAAFMQIMNQGDEDDQLIDARSDISKRVELHTHKIDDQGVAKMMHVPEGFTIPAGGMHALQRGGDHVMFMGLNGAMEQGDTVTVTLVFEKAGELVVEIPVDLNRDQKGGGMMKMDHSNMGQGQMGTMGNGANAGASN</sequence>
<proteinExistence type="predicted"/>
<evidence type="ECO:0000313" key="2">
    <source>
        <dbReference type="EMBL" id="UWP94767.1"/>
    </source>
</evidence>
<dbReference type="InterPro" id="IPR007410">
    <property type="entry name" value="LpqE-like"/>
</dbReference>
<accession>A0A9Q9HAH3</accession>
<dbReference type="Gene3D" id="2.60.40.1890">
    <property type="entry name" value="PCu(A)C copper chaperone"/>
    <property type="match status" value="1"/>
</dbReference>
<keyword evidence="1" id="KW-0732">Signal</keyword>
<dbReference type="InterPro" id="IPR036182">
    <property type="entry name" value="PCuAC_sf"/>
</dbReference>
<protein>
    <submittedName>
        <fullName evidence="2">Copper chaperone PCu(A)C</fullName>
    </submittedName>
</protein>
<gene>
    <name evidence="2" type="ORF">K3X48_11180</name>
</gene>
<dbReference type="PANTHER" id="PTHR36302:SF1">
    <property type="entry name" value="COPPER CHAPERONE PCU(A)C"/>
    <property type="match status" value="1"/>
</dbReference>